<name>A0A4Y7JCP8_PAPSO</name>
<dbReference type="AlphaFoldDB" id="A0A4Y7JCP8"/>
<dbReference type="Proteomes" id="UP000316621">
    <property type="component" value="Chromosome 4"/>
</dbReference>
<keyword evidence="3" id="KW-1185">Reference proteome</keyword>
<feature type="compositionally biased region" description="Basic and acidic residues" evidence="1">
    <location>
        <begin position="1"/>
        <end position="10"/>
    </location>
</feature>
<accession>A0A4Y7JCP8</accession>
<reference evidence="2 3" key="1">
    <citation type="journal article" date="2018" name="Science">
        <title>The opium poppy genome and morphinan production.</title>
        <authorList>
            <person name="Guo L."/>
            <person name="Winzer T."/>
            <person name="Yang X."/>
            <person name="Li Y."/>
            <person name="Ning Z."/>
            <person name="He Z."/>
            <person name="Teodor R."/>
            <person name="Lu Y."/>
            <person name="Bowser T.A."/>
            <person name="Graham I.A."/>
            <person name="Ye K."/>
        </authorList>
    </citation>
    <scope>NUCLEOTIDE SEQUENCE [LARGE SCALE GENOMIC DNA]</scope>
    <source>
        <strain evidence="3">cv. HN1</strain>
        <tissue evidence="2">Leaves</tissue>
    </source>
</reference>
<evidence type="ECO:0000313" key="3">
    <source>
        <dbReference type="Proteomes" id="UP000316621"/>
    </source>
</evidence>
<dbReference type="Gramene" id="RZC57519">
    <property type="protein sequence ID" value="RZC57519"/>
    <property type="gene ID" value="C5167_004816"/>
</dbReference>
<evidence type="ECO:0000256" key="1">
    <source>
        <dbReference type="SAM" id="MobiDB-lite"/>
    </source>
</evidence>
<feature type="region of interest" description="Disordered" evidence="1">
    <location>
        <begin position="1"/>
        <end position="25"/>
    </location>
</feature>
<proteinExistence type="predicted"/>
<gene>
    <name evidence="2" type="ORF">C5167_004816</name>
</gene>
<dbReference type="EMBL" id="CM010718">
    <property type="protein sequence ID" value="RZC57519.1"/>
    <property type="molecule type" value="Genomic_DNA"/>
</dbReference>
<sequence length="229" mass="25781">MTIDAKEAPDSAKIPNVAGRSSGGIGVGDRGREIESLILKTRGKLPPGIHGITFVWRNHSVLHPQQLNIDAHVSQKEISQKGTRCSFEVIEDEDTFKCKFPFTERLWLLEVANGPDENELLSQAIQEMTDSLHKARKIRQKKKEGGHGLRLQGNLFLRIWLVEVSDGADGTKVLAQAIGEMSASRLPVKVAVYQKVWVMTAPRVYWNWVNVNGLQDLNRLRRRRPRADS</sequence>
<organism evidence="2 3">
    <name type="scientific">Papaver somniferum</name>
    <name type="common">Opium poppy</name>
    <dbReference type="NCBI Taxonomy" id="3469"/>
    <lineage>
        <taxon>Eukaryota</taxon>
        <taxon>Viridiplantae</taxon>
        <taxon>Streptophyta</taxon>
        <taxon>Embryophyta</taxon>
        <taxon>Tracheophyta</taxon>
        <taxon>Spermatophyta</taxon>
        <taxon>Magnoliopsida</taxon>
        <taxon>Ranunculales</taxon>
        <taxon>Papaveraceae</taxon>
        <taxon>Papaveroideae</taxon>
        <taxon>Papaver</taxon>
    </lineage>
</organism>
<protein>
    <submittedName>
        <fullName evidence="2">Uncharacterized protein</fullName>
    </submittedName>
</protein>
<evidence type="ECO:0000313" key="2">
    <source>
        <dbReference type="EMBL" id="RZC57519.1"/>
    </source>
</evidence>